<evidence type="ECO:0000313" key="13">
    <source>
        <dbReference type="Proteomes" id="UP000237229"/>
    </source>
</evidence>
<dbReference type="PANTHER" id="PTHR10309">
    <property type="entry name" value="MANNOSE-6-PHOSPHATE ISOMERASE"/>
    <property type="match status" value="1"/>
</dbReference>
<evidence type="ECO:0000256" key="3">
    <source>
        <dbReference type="ARBA" id="ARBA00010772"/>
    </source>
</evidence>
<dbReference type="Gene3D" id="1.10.441.10">
    <property type="entry name" value="Phosphomannose Isomerase, domain 2"/>
    <property type="match status" value="1"/>
</dbReference>
<dbReference type="PROSITE" id="PS00965">
    <property type="entry name" value="PMI_I_1"/>
    <property type="match status" value="1"/>
</dbReference>
<dbReference type="EC" id="5.3.1.8" evidence="4"/>
<name>A0ABX4ZUJ6_9PAST</name>
<dbReference type="NCBIfam" id="TIGR00218">
    <property type="entry name" value="manA"/>
    <property type="match status" value="1"/>
</dbReference>
<dbReference type="InterPro" id="IPR001250">
    <property type="entry name" value="Man6P_Isoase-1"/>
</dbReference>
<accession>A0ABX4ZUJ6</accession>
<organism evidence="12 13">
    <name type="scientific">Avibacterium endocarditidis</name>
    <dbReference type="NCBI Taxonomy" id="380674"/>
    <lineage>
        <taxon>Bacteria</taxon>
        <taxon>Pseudomonadati</taxon>
        <taxon>Pseudomonadota</taxon>
        <taxon>Gammaproteobacteria</taxon>
        <taxon>Pasteurellales</taxon>
        <taxon>Pasteurellaceae</taxon>
        <taxon>Avibacterium</taxon>
    </lineage>
</organism>
<feature type="domain" description="Phosphomannose isomerase type I catalytic" evidence="10">
    <location>
        <begin position="4"/>
        <end position="151"/>
    </location>
</feature>
<evidence type="ECO:0000256" key="1">
    <source>
        <dbReference type="ARBA" id="ARBA00000757"/>
    </source>
</evidence>
<dbReference type="InterPro" id="IPR046457">
    <property type="entry name" value="PMI_typeI_cat"/>
</dbReference>
<evidence type="ECO:0000259" key="11">
    <source>
        <dbReference type="Pfam" id="PF21621"/>
    </source>
</evidence>
<evidence type="ECO:0000256" key="8">
    <source>
        <dbReference type="ARBA" id="ARBA00029741"/>
    </source>
</evidence>
<evidence type="ECO:0000259" key="10">
    <source>
        <dbReference type="Pfam" id="PF20511"/>
    </source>
</evidence>
<feature type="domain" description="Mannose-6-phosphate isomerase cupin" evidence="11">
    <location>
        <begin position="322"/>
        <end position="384"/>
    </location>
</feature>
<reference evidence="12 13" key="1">
    <citation type="submission" date="2018-02" db="EMBL/GenBank/DDBJ databases">
        <title>Classification genera of Pasteurellaceae by whole genome sequence comparison.</title>
        <authorList>
            <person name="Christensen H."/>
        </authorList>
    </citation>
    <scope>NUCLEOTIDE SEQUENCE [LARGE SCALE GENOMIC DNA]</scope>
    <source>
        <strain evidence="12 13">20186H4H1</strain>
    </source>
</reference>
<sequence length="405" mass="44970">MTMLYPLNGQLQHYVWGGHQFLPEFLGIPAEQNQYYAEWWLGDHSSAPSIIEENGTSEPLNAFLAKNPTALGEASRTQFGDNLPYLLKILDVKLPLSIQLHPTKAQAEAGFARENALGIALNDPKRTYKDNNHKPEMMIALSDFWLLHGFNTKQAILQTLQARPSLAPLAEKLAQQSLADFYADIMQADQQALAAWLNPIIQANQSAYAQNQLSLDNPDYWVLYTIDAMQISPEKLDVGLICFYLFNIVEVKKGEGIFQDAGIPHAYLRGQNIELMACSDNVIRGGLTPKHVDIAELLKVIDCREVVPQIIPVAPKNEPVFTYQTPAKDFALTQVSYQQAEQHRLHAQSAEILLVMHGELKISANSTALSLKQGQSAFISAGSDYLIEGIEDGYAVIAKLPTEDN</sequence>
<dbReference type="PRINTS" id="PR00714">
    <property type="entry name" value="MAN6PISMRASE"/>
</dbReference>
<comment type="catalytic activity">
    <reaction evidence="1">
        <text>D-mannose 6-phosphate = D-fructose 6-phosphate</text>
        <dbReference type="Rhea" id="RHEA:12356"/>
        <dbReference type="ChEBI" id="CHEBI:58735"/>
        <dbReference type="ChEBI" id="CHEBI:61527"/>
        <dbReference type="EC" id="5.3.1.8"/>
    </reaction>
</comment>
<comment type="cofactor">
    <cofactor evidence="2">
        <name>Zn(2+)</name>
        <dbReference type="ChEBI" id="CHEBI:29105"/>
    </cofactor>
</comment>
<dbReference type="Proteomes" id="UP000237229">
    <property type="component" value="Unassembled WGS sequence"/>
</dbReference>
<dbReference type="InterPro" id="IPR018050">
    <property type="entry name" value="Pmannose_isomerase-type1_CS"/>
</dbReference>
<keyword evidence="7 12" id="KW-0413">Isomerase</keyword>
<comment type="similarity">
    <text evidence="3">Belongs to the mannose-6-phosphate isomerase type 1 family.</text>
</comment>
<gene>
    <name evidence="12" type="primary">manA</name>
    <name evidence="12" type="ORF">C3Z13_00705</name>
</gene>
<keyword evidence="13" id="KW-1185">Reference proteome</keyword>
<dbReference type="EMBL" id="PQVI01000005">
    <property type="protein sequence ID" value="POY43132.1"/>
    <property type="molecule type" value="Genomic_DNA"/>
</dbReference>
<dbReference type="InterPro" id="IPR011051">
    <property type="entry name" value="RmlC_Cupin_sf"/>
</dbReference>
<evidence type="ECO:0000256" key="6">
    <source>
        <dbReference type="ARBA" id="ARBA00022833"/>
    </source>
</evidence>
<dbReference type="PIRSF" id="PIRSF001480">
    <property type="entry name" value="Mannose-6-phosphate_isomerase"/>
    <property type="match status" value="1"/>
</dbReference>
<dbReference type="Pfam" id="PF20511">
    <property type="entry name" value="PMI_typeI_cat"/>
    <property type="match status" value="1"/>
</dbReference>
<dbReference type="InterPro" id="IPR049071">
    <property type="entry name" value="MPI_cupin_dom"/>
</dbReference>
<dbReference type="CDD" id="cd07011">
    <property type="entry name" value="cupin_PMI_type_I_N"/>
    <property type="match status" value="1"/>
</dbReference>
<evidence type="ECO:0000256" key="7">
    <source>
        <dbReference type="ARBA" id="ARBA00023235"/>
    </source>
</evidence>
<dbReference type="InterPro" id="IPR016305">
    <property type="entry name" value="Mannose-6-P_Isomerase"/>
</dbReference>
<dbReference type="InterPro" id="IPR014710">
    <property type="entry name" value="RmlC-like_jellyroll"/>
</dbReference>
<evidence type="ECO:0000256" key="5">
    <source>
        <dbReference type="ARBA" id="ARBA00022723"/>
    </source>
</evidence>
<proteinExistence type="inferred from homology"/>
<dbReference type="Pfam" id="PF21621">
    <property type="entry name" value="MPI_cupin_dom"/>
    <property type="match status" value="1"/>
</dbReference>
<dbReference type="Gene3D" id="2.60.120.10">
    <property type="entry name" value="Jelly Rolls"/>
    <property type="match status" value="2"/>
</dbReference>
<evidence type="ECO:0000313" key="12">
    <source>
        <dbReference type="EMBL" id="POY43132.1"/>
    </source>
</evidence>
<keyword evidence="5" id="KW-0479">Metal-binding</keyword>
<keyword evidence="6" id="KW-0862">Zinc</keyword>
<dbReference type="SUPFAM" id="SSF51182">
    <property type="entry name" value="RmlC-like cupins"/>
    <property type="match status" value="1"/>
</dbReference>
<comment type="caution">
    <text evidence="12">The sequence shown here is derived from an EMBL/GenBank/DDBJ whole genome shotgun (WGS) entry which is preliminary data.</text>
</comment>
<dbReference type="GO" id="GO:0016853">
    <property type="term" value="F:isomerase activity"/>
    <property type="evidence" value="ECO:0007669"/>
    <property type="project" value="UniProtKB-KW"/>
</dbReference>
<protein>
    <recommendedName>
        <fullName evidence="4">mannose-6-phosphate isomerase</fullName>
        <ecNumber evidence="4">5.3.1.8</ecNumber>
    </recommendedName>
    <alternativeName>
        <fullName evidence="8">Phosphohexomutase</fullName>
    </alternativeName>
    <alternativeName>
        <fullName evidence="9">Phosphomannose isomerase</fullName>
    </alternativeName>
</protein>
<evidence type="ECO:0000256" key="4">
    <source>
        <dbReference type="ARBA" id="ARBA00011956"/>
    </source>
</evidence>
<dbReference type="PANTHER" id="PTHR10309:SF0">
    <property type="entry name" value="MANNOSE-6-PHOSPHATE ISOMERASE"/>
    <property type="match status" value="1"/>
</dbReference>
<evidence type="ECO:0000256" key="2">
    <source>
        <dbReference type="ARBA" id="ARBA00001947"/>
    </source>
</evidence>
<evidence type="ECO:0000256" key="9">
    <source>
        <dbReference type="ARBA" id="ARBA00030762"/>
    </source>
</evidence>